<dbReference type="STRING" id="1555241.A0A4V1IUI9"/>
<keyword evidence="6" id="KW-0687">Ribonucleoprotein</keyword>
<dbReference type="InterPro" id="IPR027417">
    <property type="entry name" value="P-loop_NTPase"/>
</dbReference>
<dbReference type="Pfam" id="PF10236">
    <property type="entry name" value="DAP3"/>
    <property type="match status" value="1"/>
</dbReference>
<sequence>MPSPAPALVWRQAARSALGLARSVSMSAAAAPSPSASWRAFHAGAAASAAAAGSSRATRDPLLDAYKVATATRGVAVPRGPVRPPVAIDAAAAPVLDAFLPLAVQGELAGMQRPAGSVFALDPSFVARMPSTTYPTRVAKACQVTPHPAFVLQPQTAALMAALTAAENAAAAAKGARYVLTGRAGSGKSTALLQLAEYLHRRDWLVLYVPRPAHWVGGFDAFEPETDPARPDAPPRRFLQPDLAVRMLAQQLALNGAALADLRVPGHASTTFGQEIQRMVAALSSSANKNAAAAVAGPSKAAAAATAAAGAGAAAITPNQLWKALLDHVAGGHAAQPAALLVDSVNALFPLSEYKDATGRRLLGTELALVDDLVNALVPDKAAAATSRTVRGAGVVHRVVAVDASEATRAVVGMDAVWRALPAAPLDVAAVVAPEATPSWTPPASAAAPPFVLPEGVAPEDLQPGRVDLPVALQNQLPQFAAHPALARFWNADAAAAADATYSQIEMQGYSRPELAAVMNYYTQAKLYWPPTDLHHNPEKSLDRRYFVTGGNPADVLASCL</sequence>
<evidence type="ECO:0000256" key="2">
    <source>
        <dbReference type="ARBA" id="ARBA00009863"/>
    </source>
</evidence>
<dbReference type="Proteomes" id="UP000274922">
    <property type="component" value="Unassembled WGS sequence"/>
</dbReference>
<evidence type="ECO:0000313" key="9">
    <source>
        <dbReference type="Proteomes" id="UP000274922"/>
    </source>
</evidence>
<dbReference type="AlphaFoldDB" id="A0A4V1IUI9"/>
<keyword evidence="3" id="KW-0809">Transit peptide</keyword>
<dbReference type="EMBL" id="ML014202">
    <property type="protein sequence ID" value="RKP00719.1"/>
    <property type="molecule type" value="Genomic_DNA"/>
</dbReference>
<name>A0A4V1IUI9_9FUNG</name>
<evidence type="ECO:0000256" key="1">
    <source>
        <dbReference type="ARBA" id="ARBA00004173"/>
    </source>
</evidence>
<evidence type="ECO:0000313" key="8">
    <source>
        <dbReference type="EMBL" id="RKP00719.1"/>
    </source>
</evidence>
<comment type="subcellular location">
    <subcellularLocation>
        <location evidence="1">Mitochondrion</location>
    </subcellularLocation>
</comment>
<accession>A0A4V1IUI9</accession>
<dbReference type="GO" id="GO:0005763">
    <property type="term" value="C:mitochondrial small ribosomal subunit"/>
    <property type="evidence" value="ECO:0007669"/>
    <property type="project" value="TreeGrafter"/>
</dbReference>
<dbReference type="InterPro" id="IPR019368">
    <property type="entry name" value="Ribosomal_mS29"/>
</dbReference>
<keyword evidence="5" id="KW-0496">Mitochondrion</keyword>
<proteinExistence type="inferred from homology"/>
<evidence type="ECO:0000256" key="3">
    <source>
        <dbReference type="ARBA" id="ARBA00022946"/>
    </source>
</evidence>
<organism evidence="8 9">
    <name type="scientific">Caulochytrium protostelioides</name>
    <dbReference type="NCBI Taxonomy" id="1555241"/>
    <lineage>
        <taxon>Eukaryota</taxon>
        <taxon>Fungi</taxon>
        <taxon>Fungi incertae sedis</taxon>
        <taxon>Chytridiomycota</taxon>
        <taxon>Chytridiomycota incertae sedis</taxon>
        <taxon>Chytridiomycetes</taxon>
        <taxon>Caulochytriales</taxon>
        <taxon>Caulochytriaceae</taxon>
        <taxon>Caulochytrium</taxon>
    </lineage>
</organism>
<dbReference type="CDD" id="cd02019">
    <property type="entry name" value="NK"/>
    <property type="match status" value="1"/>
</dbReference>
<dbReference type="PANTHER" id="PTHR12810:SF0">
    <property type="entry name" value="SMALL RIBOSOMAL SUBUNIT PROTEIN MS29"/>
    <property type="match status" value="1"/>
</dbReference>
<keyword evidence="4" id="KW-0689">Ribosomal protein</keyword>
<evidence type="ECO:0000256" key="4">
    <source>
        <dbReference type="ARBA" id="ARBA00022980"/>
    </source>
</evidence>
<dbReference type="SUPFAM" id="SSF52540">
    <property type="entry name" value="P-loop containing nucleoside triphosphate hydrolases"/>
    <property type="match status" value="1"/>
</dbReference>
<dbReference type="OrthoDB" id="274828at2759"/>
<evidence type="ECO:0000256" key="5">
    <source>
        <dbReference type="ARBA" id="ARBA00023128"/>
    </source>
</evidence>
<gene>
    <name evidence="8" type="ORF">CXG81DRAFT_26587</name>
</gene>
<evidence type="ECO:0000256" key="6">
    <source>
        <dbReference type="ARBA" id="ARBA00023274"/>
    </source>
</evidence>
<dbReference type="GO" id="GO:0003735">
    <property type="term" value="F:structural constituent of ribosome"/>
    <property type="evidence" value="ECO:0007669"/>
    <property type="project" value="TreeGrafter"/>
</dbReference>
<reference evidence="9" key="1">
    <citation type="journal article" date="2018" name="Nat. Microbiol.">
        <title>Leveraging single-cell genomics to expand the fungal tree of life.</title>
        <authorList>
            <person name="Ahrendt S.R."/>
            <person name="Quandt C.A."/>
            <person name="Ciobanu D."/>
            <person name="Clum A."/>
            <person name="Salamov A."/>
            <person name="Andreopoulos B."/>
            <person name="Cheng J.F."/>
            <person name="Woyke T."/>
            <person name="Pelin A."/>
            <person name="Henrissat B."/>
            <person name="Reynolds N.K."/>
            <person name="Benny G.L."/>
            <person name="Smith M.E."/>
            <person name="James T.Y."/>
            <person name="Grigoriev I.V."/>
        </authorList>
    </citation>
    <scope>NUCLEOTIDE SEQUENCE [LARGE SCALE GENOMIC DNA]</scope>
    <source>
        <strain evidence="9">ATCC 52028</strain>
    </source>
</reference>
<dbReference type="PANTHER" id="PTHR12810">
    <property type="entry name" value="MITOCHONDRIAL 28S RIBOSOMAL PROTEIN S29"/>
    <property type="match status" value="1"/>
</dbReference>
<keyword evidence="9" id="KW-1185">Reference proteome</keyword>
<evidence type="ECO:0000256" key="7">
    <source>
        <dbReference type="ARBA" id="ARBA00035140"/>
    </source>
</evidence>
<protein>
    <recommendedName>
        <fullName evidence="7">Small ribosomal subunit protein mS29</fullName>
    </recommendedName>
</protein>
<comment type="similarity">
    <text evidence="2">Belongs to the mitochondrion-specific ribosomal protein mS29 family.</text>
</comment>